<dbReference type="InterPro" id="IPR035965">
    <property type="entry name" value="PAS-like_dom_sf"/>
</dbReference>
<keyword evidence="12" id="KW-1185">Reference proteome</keyword>
<evidence type="ECO:0000256" key="3">
    <source>
        <dbReference type="ARBA" id="ARBA00022553"/>
    </source>
</evidence>
<reference evidence="11 12" key="1">
    <citation type="submission" date="2018-09" db="EMBL/GenBank/DDBJ databases">
        <title>Genome sequencing of Nocardioides immobilis CCTCC AB 2017083 for comparison to Nocardioides silvaticus.</title>
        <authorList>
            <person name="Li C."/>
            <person name="Wang G."/>
        </authorList>
    </citation>
    <scope>NUCLEOTIDE SEQUENCE [LARGE SCALE GENOMIC DNA]</scope>
    <source>
        <strain evidence="11 12">CCTCC AB 2017083</strain>
    </source>
</reference>
<dbReference type="PROSITE" id="PS50113">
    <property type="entry name" value="PAC"/>
    <property type="match status" value="1"/>
</dbReference>
<proteinExistence type="predicted"/>
<evidence type="ECO:0000256" key="4">
    <source>
        <dbReference type="ARBA" id="ARBA00022679"/>
    </source>
</evidence>
<name>A0A417Y454_9ACTN</name>
<comment type="caution">
    <text evidence="11">The sequence shown here is derived from an EMBL/GenBank/DDBJ whole genome shotgun (WGS) entry which is preliminary data.</text>
</comment>
<evidence type="ECO:0000256" key="5">
    <source>
        <dbReference type="ARBA" id="ARBA00022777"/>
    </source>
</evidence>
<dbReference type="PANTHER" id="PTHR43304:SF1">
    <property type="entry name" value="PAC DOMAIN-CONTAINING PROTEIN"/>
    <property type="match status" value="1"/>
</dbReference>
<evidence type="ECO:0000259" key="10">
    <source>
        <dbReference type="PROSITE" id="PS50113"/>
    </source>
</evidence>
<dbReference type="Pfam" id="PF00072">
    <property type="entry name" value="Response_reg"/>
    <property type="match status" value="1"/>
</dbReference>
<comment type="catalytic activity">
    <reaction evidence="1">
        <text>ATP + protein L-histidine = ADP + protein N-phospho-L-histidine.</text>
        <dbReference type="EC" id="2.7.13.3"/>
    </reaction>
</comment>
<dbReference type="CDD" id="cd00130">
    <property type="entry name" value="PAS"/>
    <property type="match status" value="1"/>
</dbReference>
<dbReference type="InterPro" id="IPR001789">
    <property type="entry name" value="Sig_transdc_resp-reg_receiver"/>
</dbReference>
<keyword evidence="3 6" id="KW-0597">Phosphoprotein</keyword>
<feature type="modified residue" description="4-aspartylphosphate" evidence="6">
    <location>
        <position position="299"/>
    </location>
</feature>
<feature type="domain" description="PAC" evidence="10">
    <location>
        <begin position="98"/>
        <end position="150"/>
    </location>
</feature>
<evidence type="ECO:0000256" key="7">
    <source>
        <dbReference type="SAM" id="Coils"/>
    </source>
</evidence>
<feature type="domain" description="Response regulatory" evidence="8">
    <location>
        <begin position="249"/>
        <end position="364"/>
    </location>
</feature>
<evidence type="ECO:0000259" key="8">
    <source>
        <dbReference type="PROSITE" id="PS50110"/>
    </source>
</evidence>
<keyword evidence="5" id="KW-0418">Kinase</keyword>
<dbReference type="EMBL" id="QXGH01000013">
    <property type="protein sequence ID" value="RHW27304.1"/>
    <property type="molecule type" value="Genomic_DNA"/>
</dbReference>
<organism evidence="11 12">
    <name type="scientific">Nocardioides immobilis</name>
    <dbReference type="NCBI Taxonomy" id="2049295"/>
    <lineage>
        <taxon>Bacteria</taxon>
        <taxon>Bacillati</taxon>
        <taxon>Actinomycetota</taxon>
        <taxon>Actinomycetes</taxon>
        <taxon>Propionibacteriales</taxon>
        <taxon>Nocardioidaceae</taxon>
        <taxon>Nocardioides</taxon>
    </lineage>
</organism>
<dbReference type="NCBIfam" id="TIGR00229">
    <property type="entry name" value="sensory_box"/>
    <property type="match status" value="1"/>
</dbReference>
<dbReference type="OrthoDB" id="3782725at2"/>
<dbReference type="GO" id="GO:0000160">
    <property type="term" value="P:phosphorelay signal transduction system"/>
    <property type="evidence" value="ECO:0007669"/>
    <property type="project" value="InterPro"/>
</dbReference>
<dbReference type="Gene3D" id="3.40.50.2300">
    <property type="match status" value="1"/>
</dbReference>
<feature type="coiled-coil region" evidence="7">
    <location>
        <begin position="6"/>
        <end position="33"/>
    </location>
</feature>
<dbReference type="GO" id="GO:0004673">
    <property type="term" value="F:protein histidine kinase activity"/>
    <property type="evidence" value="ECO:0007669"/>
    <property type="project" value="UniProtKB-EC"/>
</dbReference>
<dbReference type="InterPro" id="IPR000700">
    <property type="entry name" value="PAS-assoc_C"/>
</dbReference>
<dbReference type="SUPFAM" id="SSF55785">
    <property type="entry name" value="PYP-like sensor domain (PAS domain)"/>
    <property type="match status" value="1"/>
</dbReference>
<dbReference type="RefSeq" id="WP_118924847.1">
    <property type="nucleotide sequence ID" value="NZ_QXGH01000013.1"/>
</dbReference>
<evidence type="ECO:0000256" key="2">
    <source>
        <dbReference type="ARBA" id="ARBA00012438"/>
    </source>
</evidence>
<dbReference type="InterPro" id="IPR013655">
    <property type="entry name" value="PAS_fold_3"/>
</dbReference>
<gene>
    <name evidence="11" type="ORF">D0Z08_09080</name>
</gene>
<evidence type="ECO:0000256" key="6">
    <source>
        <dbReference type="PROSITE-ProRule" id="PRU00169"/>
    </source>
</evidence>
<accession>A0A417Y454</accession>
<dbReference type="InterPro" id="IPR058245">
    <property type="entry name" value="NreC/VraR/RcsB-like_REC"/>
</dbReference>
<dbReference type="PROSITE" id="PS50112">
    <property type="entry name" value="PAS"/>
    <property type="match status" value="1"/>
</dbReference>
<evidence type="ECO:0000313" key="12">
    <source>
        <dbReference type="Proteomes" id="UP000283644"/>
    </source>
</evidence>
<feature type="domain" description="PAS" evidence="9">
    <location>
        <begin position="50"/>
        <end position="95"/>
    </location>
</feature>
<protein>
    <recommendedName>
        <fullName evidence="2">histidine kinase</fullName>
        <ecNumber evidence="2">2.7.13.3</ecNumber>
    </recommendedName>
</protein>
<dbReference type="InterPro" id="IPR011006">
    <property type="entry name" value="CheY-like_superfamily"/>
</dbReference>
<evidence type="ECO:0000259" key="9">
    <source>
        <dbReference type="PROSITE" id="PS50112"/>
    </source>
</evidence>
<dbReference type="Pfam" id="PF08447">
    <property type="entry name" value="PAS_3"/>
    <property type="match status" value="1"/>
</dbReference>
<dbReference type="PROSITE" id="PS50110">
    <property type="entry name" value="RESPONSE_REGULATORY"/>
    <property type="match status" value="1"/>
</dbReference>
<evidence type="ECO:0000256" key="1">
    <source>
        <dbReference type="ARBA" id="ARBA00000085"/>
    </source>
</evidence>
<dbReference type="SMART" id="SM00086">
    <property type="entry name" value="PAC"/>
    <property type="match status" value="1"/>
</dbReference>
<dbReference type="Proteomes" id="UP000283644">
    <property type="component" value="Unassembled WGS sequence"/>
</dbReference>
<dbReference type="CDD" id="cd17535">
    <property type="entry name" value="REC_NarL-like"/>
    <property type="match status" value="1"/>
</dbReference>
<dbReference type="EC" id="2.7.13.3" evidence="2"/>
<dbReference type="AlphaFoldDB" id="A0A417Y454"/>
<dbReference type="Gene3D" id="3.30.450.20">
    <property type="entry name" value="PAS domain"/>
    <property type="match status" value="1"/>
</dbReference>
<dbReference type="InterPro" id="IPR001610">
    <property type="entry name" value="PAC"/>
</dbReference>
<evidence type="ECO:0000313" key="11">
    <source>
        <dbReference type="EMBL" id="RHW27304.1"/>
    </source>
</evidence>
<dbReference type="Gene3D" id="2.10.70.100">
    <property type="match status" value="1"/>
</dbReference>
<sequence>MNHRDEESLTAALEQAEAALADLRARVDSAQQLASMGDYDWEIASDTNSWSDQLYRIYGYEPQSFNPTYARFLSMVHPEDRERIEQIHQRAYQTGGGYQMVERIVRPDGEVRYLSSNGEVITDDQGTPVRMRGTCLDITERMLAERAREELVANLREAQVRRRQSLEINDNLVQGLTVAVMCMETGDRAGAAANLEMVLSAARTMMNNLLVNPDGTPLVPGDLMRSTPSSLDSALPERPAAQTRERPVRVLVVDDHAQVRELLCAQIEAGGHQVVGEAADGVEAVERTAALQPDVVVLDLALPRLDGLTALAGIQQAAPRARVIVLSGFDDAMMADRAVAAGALRYVEKGMSMNIAETVRQVALAPA</sequence>
<keyword evidence="7" id="KW-0175">Coiled coil</keyword>
<keyword evidence="4" id="KW-0808">Transferase</keyword>
<dbReference type="SUPFAM" id="SSF52172">
    <property type="entry name" value="CheY-like"/>
    <property type="match status" value="1"/>
</dbReference>
<dbReference type="PANTHER" id="PTHR43304">
    <property type="entry name" value="PHYTOCHROME-LIKE PROTEIN CPH1"/>
    <property type="match status" value="1"/>
</dbReference>
<dbReference type="InterPro" id="IPR000014">
    <property type="entry name" value="PAS"/>
</dbReference>
<dbReference type="SMART" id="SM00448">
    <property type="entry name" value="REC"/>
    <property type="match status" value="1"/>
</dbReference>
<dbReference type="InterPro" id="IPR052162">
    <property type="entry name" value="Sensor_kinase/Photoreceptor"/>
</dbReference>